<dbReference type="GO" id="GO:0006508">
    <property type="term" value="P:proteolysis"/>
    <property type="evidence" value="ECO:0007669"/>
    <property type="project" value="UniProtKB-KW"/>
</dbReference>
<evidence type="ECO:0000256" key="4">
    <source>
        <dbReference type="ARBA" id="ARBA00022801"/>
    </source>
</evidence>
<evidence type="ECO:0000256" key="1">
    <source>
        <dbReference type="ARBA" id="ARBA00010233"/>
    </source>
</evidence>
<evidence type="ECO:0000256" key="5">
    <source>
        <dbReference type="ARBA" id="ARBA00022825"/>
    </source>
</evidence>
<organism evidence="9 10">
    <name type="scientific">Candidatus Limisoma faecipullorum</name>
    <dbReference type="NCBI Taxonomy" id="2840854"/>
    <lineage>
        <taxon>Bacteria</taxon>
        <taxon>Pseudomonadati</taxon>
        <taxon>Bacteroidota</taxon>
        <taxon>Bacteroidia</taxon>
        <taxon>Bacteroidales</taxon>
        <taxon>Candidatus Limisoma</taxon>
    </lineage>
</organism>
<dbReference type="SUPFAM" id="SSF52317">
    <property type="entry name" value="Class I glutamine amidotransferase-like"/>
    <property type="match status" value="1"/>
</dbReference>
<accession>A0A9D9NJC6</accession>
<keyword evidence="2" id="KW-0121">Carboxypeptidase</keyword>
<keyword evidence="5" id="KW-0720">Serine protease</keyword>
<evidence type="ECO:0000256" key="6">
    <source>
        <dbReference type="PIRSR" id="PIRSR028757-1"/>
    </source>
</evidence>
<dbReference type="InterPro" id="IPR040921">
    <property type="entry name" value="Peptidase_S66C"/>
</dbReference>
<protein>
    <submittedName>
        <fullName evidence="9">LD-carboxypeptidase</fullName>
    </submittedName>
</protein>
<dbReference type="Gene3D" id="3.50.30.60">
    <property type="entry name" value="LD-carboxypeptidase A C-terminal domain-like"/>
    <property type="match status" value="1"/>
</dbReference>
<feature type="active site" description="Charge relay system" evidence="6">
    <location>
        <position position="270"/>
    </location>
</feature>
<feature type="domain" description="LD-carboxypeptidase N-terminal" evidence="7">
    <location>
        <begin position="13"/>
        <end position="128"/>
    </location>
</feature>
<dbReference type="GO" id="GO:0004180">
    <property type="term" value="F:carboxypeptidase activity"/>
    <property type="evidence" value="ECO:0007669"/>
    <property type="project" value="UniProtKB-KW"/>
</dbReference>
<dbReference type="PANTHER" id="PTHR30237">
    <property type="entry name" value="MURAMOYLTETRAPEPTIDE CARBOXYPEPTIDASE"/>
    <property type="match status" value="1"/>
</dbReference>
<dbReference type="SUPFAM" id="SSF141986">
    <property type="entry name" value="LD-carboxypeptidase A C-terminal domain-like"/>
    <property type="match status" value="1"/>
</dbReference>
<dbReference type="AlphaFoldDB" id="A0A9D9NJC6"/>
<dbReference type="InterPro" id="IPR003507">
    <property type="entry name" value="S66_fam"/>
</dbReference>
<evidence type="ECO:0000259" key="7">
    <source>
        <dbReference type="Pfam" id="PF02016"/>
    </source>
</evidence>
<dbReference type="InterPro" id="IPR040449">
    <property type="entry name" value="Peptidase_S66_N"/>
</dbReference>
<dbReference type="Pfam" id="PF17676">
    <property type="entry name" value="Peptidase_S66C"/>
    <property type="match status" value="1"/>
</dbReference>
<evidence type="ECO:0000256" key="2">
    <source>
        <dbReference type="ARBA" id="ARBA00022645"/>
    </source>
</evidence>
<comment type="similarity">
    <text evidence="1">Belongs to the peptidase S66 family.</text>
</comment>
<feature type="domain" description="LD-carboxypeptidase C-terminal" evidence="8">
    <location>
        <begin position="171"/>
        <end position="285"/>
    </location>
</feature>
<dbReference type="EMBL" id="JADIMC010000039">
    <property type="protein sequence ID" value="MBO8476014.1"/>
    <property type="molecule type" value="Genomic_DNA"/>
</dbReference>
<evidence type="ECO:0000313" key="9">
    <source>
        <dbReference type="EMBL" id="MBO8476014.1"/>
    </source>
</evidence>
<feature type="active site" description="Nucleophile" evidence="6">
    <location>
        <position position="109"/>
    </location>
</feature>
<dbReference type="CDD" id="cd07025">
    <property type="entry name" value="Peptidase_S66"/>
    <property type="match status" value="1"/>
</dbReference>
<comment type="caution">
    <text evidence="9">The sequence shown here is derived from an EMBL/GenBank/DDBJ whole genome shotgun (WGS) entry which is preliminary data.</text>
</comment>
<keyword evidence="3" id="KW-0645">Protease</keyword>
<dbReference type="InterPro" id="IPR029062">
    <property type="entry name" value="Class_I_gatase-like"/>
</dbReference>
<dbReference type="PANTHER" id="PTHR30237:SF2">
    <property type="entry name" value="MUREIN TETRAPEPTIDE CARBOXYPEPTIDASE"/>
    <property type="match status" value="1"/>
</dbReference>
<dbReference type="Pfam" id="PF02016">
    <property type="entry name" value="Peptidase_S66"/>
    <property type="match status" value="1"/>
</dbReference>
<dbReference type="PIRSF" id="PIRSF028757">
    <property type="entry name" value="LD-carboxypeptidase"/>
    <property type="match status" value="1"/>
</dbReference>
<gene>
    <name evidence="9" type="ORF">IAB88_03360</name>
</gene>
<reference evidence="9" key="2">
    <citation type="journal article" date="2021" name="PeerJ">
        <title>Extensive microbial diversity within the chicken gut microbiome revealed by metagenomics and culture.</title>
        <authorList>
            <person name="Gilroy R."/>
            <person name="Ravi A."/>
            <person name="Getino M."/>
            <person name="Pursley I."/>
            <person name="Horton D.L."/>
            <person name="Alikhan N.F."/>
            <person name="Baker D."/>
            <person name="Gharbi K."/>
            <person name="Hall N."/>
            <person name="Watson M."/>
            <person name="Adriaenssens E.M."/>
            <person name="Foster-Nyarko E."/>
            <person name="Jarju S."/>
            <person name="Secka A."/>
            <person name="Antonio M."/>
            <person name="Oren A."/>
            <person name="Chaudhuri R.R."/>
            <person name="La Ragione R."/>
            <person name="Hildebrand F."/>
            <person name="Pallen M.J."/>
        </authorList>
    </citation>
    <scope>NUCLEOTIDE SEQUENCE</scope>
    <source>
        <strain evidence="9">6919</strain>
    </source>
</reference>
<keyword evidence="4" id="KW-0378">Hydrolase</keyword>
<dbReference type="Proteomes" id="UP000823598">
    <property type="component" value="Unassembled WGS sequence"/>
</dbReference>
<evidence type="ECO:0000256" key="3">
    <source>
        <dbReference type="ARBA" id="ARBA00022670"/>
    </source>
</evidence>
<sequence length="297" mass="32514">MIFPEQLRKGDSIAIISPASKIDGKLIDGACRTIESWGFKPVQSEFCKGECGSYSGTLGQRLGDLQKALADKSVRAILCSRGGYGAVHMLQHMEADMWQADPKWMIGFSDVSVLHAASFRAGVASLHASMCKCLAEQPDSESSLRILDILTGGKPEYIIDGDSHNHEGFVKGTLSGGNLAVLSGLVSTPFDLLKGGDIIFIEDVAEPIYKIERMLYTLRLNGALERAKGLIIGQFTDWKANLEYSTMYDMVADMVRDYKIPVAYGFPIGHVDRNLPMIEGAEVELEVTKTSARLKFL</sequence>
<evidence type="ECO:0000259" key="8">
    <source>
        <dbReference type="Pfam" id="PF17676"/>
    </source>
</evidence>
<reference evidence="9" key="1">
    <citation type="submission" date="2020-10" db="EMBL/GenBank/DDBJ databases">
        <authorList>
            <person name="Gilroy R."/>
        </authorList>
    </citation>
    <scope>NUCLEOTIDE SEQUENCE</scope>
    <source>
        <strain evidence="9">6919</strain>
    </source>
</reference>
<dbReference type="GO" id="GO:0008236">
    <property type="term" value="F:serine-type peptidase activity"/>
    <property type="evidence" value="ECO:0007669"/>
    <property type="project" value="UniProtKB-KW"/>
</dbReference>
<proteinExistence type="inferred from homology"/>
<dbReference type="Gene3D" id="3.40.50.10740">
    <property type="entry name" value="Class I glutamine amidotransferase-like"/>
    <property type="match status" value="1"/>
</dbReference>
<name>A0A9D9NJC6_9BACT</name>
<evidence type="ECO:0000313" key="10">
    <source>
        <dbReference type="Proteomes" id="UP000823598"/>
    </source>
</evidence>
<feature type="active site" description="Charge relay system" evidence="6">
    <location>
        <position position="202"/>
    </location>
</feature>
<dbReference type="InterPro" id="IPR027478">
    <property type="entry name" value="LdcA_N"/>
</dbReference>
<dbReference type="InterPro" id="IPR027461">
    <property type="entry name" value="Carboxypeptidase_A_C_sf"/>
</dbReference>